<proteinExistence type="predicted"/>
<dbReference type="Proteomes" id="UP000196573">
    <property type="component" value="Unassembled WGS sequence"/>
</dbReference>
<sequence length="245" mass="27804">MREHCCVSPSEMNVFDKLLKKRPAPDDLEPIPVELKIHKREGHCWGRYVDEIPRLLRDDRSQINMLELQGLYHDRERQSDLILRKVKPGDALFYLKRREDVTIDEIVIVDRVQHPDAEDPTCRVALKRPGNSVADSLISYLFLEHPASGNTIWDDFPSLLRTIPTGVTITHDKYLERYIRSGILVGWITPEGRLEDGCLVCGVHRSCKNNLPEKVILQRPAGTLVETELAAITLVGPDALSLAAD</sequence>
<reference evidence="1 2" key="1">
    <citation type="submission" date="2017-03" db="EMBL/GenBank/DDBJ databases">
        <authorList>
            <person name="Afonso C.L."/>
            <person name="Miller P.J."/>
            <person name="Scott M.A."/>
            <person name="Spackman E."/>
            <person name="Goraichik I."/>
            <person name="Dimitrov K.M."/>
            <person name="Suarez D.L."/>
            <person name="Swayne D.E."/>
        </authorList>
    </citation>
    <scope>NUCLEOTIDE SEQUENCE [LARGE SCALE GENOMIC DNA]</scope>
    <source>
        <strain evidence="1">SB41UT1</strain>
    </source>
</reference>
<evidence type="ECO:0000313" key="1">
    <source>
        <dbReference type="EMBL" id="SMA37333.1"/>
    </source>
</evidence>
<accession>A0A1X7AFC9</accession>
<organism evidence="1 2">
    <name type="scientific">Parendozoicomonas haliclonae</name>
    <dbReference type="NCBI Taxonomy" id="1960125"/>
    <lineage>
        <taxon>Bacteria</taxon>
        <taxon>Pseudomonadati</taxon>
        <taxon>Pseudomonadota</taxon>
        <taxon>Gammaproteobacteria</taxon>
        <taxon>Oceanospirillales</taxon>
        <taxon>Endozoicomonadaceae</taxon>
        <taxon>Parendozoicomonas</taxon>
    </lineage>
</organism>
<evidence type="ECO:0000313" key="2">
    <source>
        <dbReference type="Proteomes" id="UP000196573"/>
    </source>
</evidence>
<protein>
    <submittedName>
        <fullName evidence="1">Uncharacterized protein</fullName>
    </submittedName>
</protein>
<gene>
    <name evidence="1" type="ORF">EHSB41UT_00722</name>
</gene>
<dbReference type="EMBL" id="FWPT01000002">
    <property type="protein sequence ID" value="SMA37333.1"/>
    <property type="molecule type" value="Genomic_DNA"/>
</dbReference>
<keyword evidence="2" id="KW-1185">Reference proteome</keyword>
<dbReference type="AlphaFoldDB" id="A0A1X7AFC9"/>
<name>A0A1X7AFC9_9GAMM</name>